<accession>A0A1H3FVA5</accession>
<gene>
    <name evidence="5" type="ORF">SAMN05443545_108141</name>
</gene>
<evidence type="ECO:0000256" key="1">
    <source>
        <dbReference type="PROSITE-ProRule" id="PRU00285"/>
    </source>
</evidence>
<dbReference type="RefSeq" id="WP_092571519.1">
    <property type="nucleotide sequence ID" value="NZ_BMXH01000015.1"/>
</dbReference>
<feature type="region of interest" description="Disordered" evidence="3">
    <location>
        <begin position="82"/>
        <end position="106"/>
    </location>
</feature>
<evidence type="ECO:0000256" key="2">
    <source>
        <dbReference type="RuleBase" id="RU003616"/>
    </source>
</evidence>
<proteinExistence type="inferred from homology"/>
<name>A0A1H3FVA5_9GAMM</name>
<dbReference type="Proteomes" id="UP000198500">
    <property type="component" value="Unassembled WGS sequence"/>
</dbReference>
<dbReference type="PANTHER" id="PTHR11527">
    <property type="entry name" value="HEAT-SHOCK PROTEIN 20 FAMILY MEMBER"/>
    <property type="match status" value="1"/>
</dbReference>
<dbReference type="EMBL" id="FNNI01000008">
    <property type="protein sequence ID" value="SDX94278.1"/>
    <property type="molecule type" value="Genomic_DNA"/>
</dbReference>
<evidence type="ECO:0000256" key="3">
    <source>
        <dbReference type="SAM" id="MobiDB-lite"/>
    </source>
</evidence>
<dbReference type="SUPFAM" id="SSF49764">
    <property type="entry name" value="HSP20-like chaperones"/>
    <property type="match status" value="1"/>
</dbReference>
<dbReference type="Pfam" id="PF00011">
    <property type="entry name" value="HSP20"/>
    <property type="match status" value="1"/>
</dbReference>
<dbReference type="AlphaFoldDB" id="A0A1H3FVA5"/>
<protein>
    <submittedName>
        <fullName evidence="5">HSP20 family protein</fullName>
    </submittedName>
</protein>
<dbReference type="OrthoDB" id="9792695at2"/>
<reference evidence="5 6" key="1">
    <citation type="submission" date="2016-10" db="EMBL/GenBank/DDBJ databases">
        <authorList>
            <person name="de Groot N.N."/>
        </authorList>
    </citation>
    <scope>NUCLEOTIDE SEQUENCE [LARGE SCALE GENOMIC DNA]</scope>
    <source>
        <strain evidence="5 6">DSM 19219</strain>
    </source>
</reference>
<comment type="similarity">
    <text evidence="1 2">Belongs to the small heat shock protein (HSP20) family.</text>
</comment>
<keyword evidence="6" id="KW-1185">Reference proteome</keyword>
<organism evidence="5 6">
    <name type="scientific">Aidingimonas halophila</name>
    <dbReference type="NCBI Taxonomy" id="574349"/>
    <lineage>
        <taxon>Bacteria</taxon>
        <taxon>Pseudomonadati</taxon>
        <taxon>Pseudomonadota</taxon>
        <taxon>Gammaproteobacteria</taxon>
        <taxon>Oceanospirillales</taxon>
        <taxon>Halomonadaceae</taxon>
        <taxon>Aidingimonas</taxon>
    </lineage>
</organism>
<dbReference type="CDD" id="cd06464">
    <property type="entry name" value="ACD_sHsps-like"/>
    <property type="match status" value="1"/>
</dbReference>
<dbReference type="InterPro" id="IPR031107">
    <property type="entry name" value="Small_HSP"/>
</dbReference>
<evidence type="ECO:0000313" key="6">
    <source>
        <dbReference type="Proteomes" id="UP000198500"/>
    </source>
</evidence>
<evidence type="ECO:0000259" key="4">
    <source>
        <dbReference type="PROSITE" id="PS01031"/>
    </source>
</evidence>
<evidence type="ECO:0000313" key="5">
    <source>
        <dbReference type="EMBL" id="SDX94278.1"/>
    </source>
</evidence>
<feature type="domain" description="SHSP" evidence="4">
    <location>
        <begin position="36"/>
        <end position="152"/>
    </location>
</feature>
<dbReference type="Gene3D" id="2.60.40.790">
    <property type="match status" value="1"/>
</dbReference>
<dbReference type="InterPro" id="IPR002068">
    <property type="entry name" value="A-crystallin/Hsp20_dom"/>
</dbReference>
<sequence>MFGDLKRFDTHQYQPDWFQQLFDSLFPDTGAADIRSVPRGSFPLINVGRTDDAVHVYVFGAGLTAGDLEISIQDNVLTLQGKRGTQDEDDAGEKARSHYRRERASGEFSRTIALPEGLDPDRAEAQFSNGVFRIHLPKRAELKPRRVEIQAA</sequence>
<dbReference type="InterPro" id="IPR008978">
    <property type="entry name" value="HSP20-like_chaperone"/>
</dbReference>
<dbReference type="PROSITE" id="PS01031">
    <property type="entry name" value="SHSP"/>
    <property type="match status" value="1"/>
</dbReference>
<dbReference type="STRING" id="574349.SAMN05443545_108141"/>